<evidence type="ECO:0000313" key="2">
    <source>
        <dbReference type="EMBL" id="KXB55034.1"/>
    </source>
</evidence>
<dbReference type="GO" id="GO:0000156">
    <property type="term" value="F:phosphorelay response regulator activity"/>
    <property type="evidence" value="ECO:0007669"/>
    <property type="project" value="InterPro"/>
</dbReference>
<dbReference type="Gene3D" id="2.40.50.1020">
    <property type="entry name" value="LytTr DNA-binding domain"/>
    <property type="match status" value="1"/>
</dbReference>
<dbReference type="PANTHER" id="PTHR37299:SF1">
    <property type="entry name" value="STAGE 0 SPORULATION PROTEIN A HOMOLOG"/>
    <property type="match status" value="1"/>
</dbReference>
<evidence type="ECO:0000259" key="1">
    <source>
        <dbReference type="PROSITE" id="PS50930"/>
    </source>
</evidence>
<dbReference type="OrthoDB" id="9779387at2"/>
<gene>
    <name evidence="2" type="ORF">HMPREF1866_02207</name>
</gene>
<protein>
    <submittedName>
        <fullName evidence="2">LytTr DNA-binding domain protein</fullName>
    </submittedName>
</protein>
<accession>A0A133ZHW1</accession>
<comment type="caution">
    <text evidence="2">The sequence shown here is derived from an EMBL/GenBank/DDBJ whole genome shotgun (WGS) entry which is preliminary data.</text>
</comment>
<keyword evidence="2" id="KW-0238">DNA-binding</keyword>
<keyword evidence="3" id="KW-1185">Reference proteome</keyword>
<proteinExistence type="predicted"/>
<reference evidence="3" key="1">
    <citation type="submission" date="2016-01" db="EMBL/GenBank/DDBJ databases">
        <authorList>
            <person name="Mitreva M."/>
            <person name="Pepin K.H."/>
            <person name="Mihindukulasuriya K.A."/>
            <person name="Fulton R."/>
            <person name="Fronick C."/>
            <person name="O'Laughlin M."/>
            <person name="Miner T."/>
            <person name="Herter B."/>
            <person name="Rosa B.A."/>
            <person name="Cordes M."/>
            <person name="Tomlinson C."/>
            <person name="Wollam A."/>
            <person name="Palsikar V.B."/>
            <person name="Mardis E.R."/>
            <person name="Wilson R.K."/>
        </authorList>
    </citation>
    <scope>NUCLEOTIDE SEQUENCE [LARGE SCALE GENOMIC DNA]</scope>
    <source>
        <strain evidence="3">DNF00896</strain>
    </source>
</reference>
<dbReference type="PATRIC" id="fig|467210.3.peg.2185"/>
<sequence length="236" mass="27695">MVSVVIVDSDVNEADEIENIIRRIAALRFDNEWKIKKIKSCNDFEKLIEDRHMIDILIFEVEGKIEYLARYRSEFSKAILMLLASDKTSPMYYLMPGIKADSLVVRPCEHSKIKDRIMDLLLFGYEKRRNDCELFTMRCQEGITRVPIDEILYFEAREKRIFARTLNEEYGFYGTLTKLILELPQNFVRCHNGFIVNLNKTCLVRVSKGEILLEADITIPLSRGYRTEFRDKFKGA</sequence>
<feature type="domain" description="HTH LytTR-type" evidence="1">
    <location>
        <begin position="135"/>
        <end position="235"/>
    </location>
</feature>
<name>A0A133ZHW1_9FIRM</name>
<dbReference type="RefSeq" id="WP_009445493.1">
    <property type="nucleotide sequence ID" value="NZ_KQ959840.1"/>
</dbReference>
<organism evidence="2 3">
    <name type="scientific">Lachnoanaerobaculum saburreum</name>
    <dbReference type="NCBI Taxonomy" id="467210"/>
    <lineage>
        <taxon>Bacteria</taxon>
        <taxon>Bacillati</taxon>
        <taxon>Bacillota</taxon>
        <taxon>Clostridia</taxon>
        <taxon>Lachnospirales</taxon>
        <taxon>Lachnospiraceae</taxon>
        <taxon>Lachnoanaerobaculum</taxon>
    </lineage>
</organism>
<dbReference type="GO" id="GO:0003677">
    <property type="term" value="F:DNA binding"/>
    <property type="evidence" value="ECO:0007669"/>
    <property type="project" value="UniProtKB-KW"/>
</dbReference>
<dbReference type="STRING" id="467210.HMPREF1866_02207"/>
<dbReference type="AlphaFoldDB" id="A0A133ZHW1"/>
<dbReference type="PROSITE" id="PS50930">
    <property type="entry name" value="HTH_LYTTR"/>
    <property type="match status" value="1"/>
</dbReference>
<dbReference type="PANTHER" id="PTHR37299">
    <property type="entry name" value="TRANSCRIPTIONAL REGULATOR-RELATED"/>
    <property type="match status" value="1"/>
</dbReference>
<dbReference type="InterPro" id="IPR046947">
    <property type="entry name" value="LytR-like"/>
</dbReference>
<dbReference type="SMART" id="SM00850">
    <property type="entry name" value="LytTR"/>
    <property type="match status" value="1"/>
</dbReference>
<dbReference type="InterPro" id="IPR007492">
    <property type="entry name" value="LytTR_DNA-bd_dom"/>
</dbReference>
<dbReference type="EMBL" id="LSDA01000121">
    <property type="protein sequence ID" value="KXB55034.1"/>
    <property type="molecule type" value="Genomic_DNA"/>
</dbReference>
<dbReference type="Pfam" id="PF04397">
    <property type="entry name" value="LytTR"/>
    <property type="match status" value="1"/>
</dbReference>
<dbReference type="Proteomes" id="UP000070394">
    <property type="component" value="Unassembled WGS sequence"/>
</dbReference>
<evidence type="ECO:0000313" key="3">
    <source>
        <dbReference type="Proteomes" id="UP000070394"/>
    </source>
</evidence>